<dbReference type="InParanoid" id="J4GBW2"/>
<evidence type="ECO:0000313" key="5">
    <source>
        <dbReference type="Proteomes" id="UP000006352"/>
    </source>
</evidence>
<name>J4GBW2_9APHY</name>
<dbReference type="InterPro" id="IPR002347">
    <property type="entry name" value="SDR_fam"/>
</dbReference>
<keyword evidence="2" id="KW-0560">Oxidoreductase</keyword>
<evidence type="ECO:0000256" key="1">
    <source>
        <dbReference type="ARBA" id="ARBA00006484"/>
    </source>
</evidence>
<dbReference type="InterPro" id="IPR051911">
    <property type="entry name" value="SDR_oxidoreductase"/>
</dbReference>
<dbReference type="PRINTS" id="PR00080">
    <property type="entry name" value="SDRFAMILY"/>
</dbReference>
<dbReference type="RefSeq" id="XP_012183661.1">
    <property type="nucleotide sequence ID" value="XM_012328271.1"/>
</dbReference>
<dbReference type="Pfam" id="PF00106">
    <property type="entry name" value="adh_short"/>
    <property type="match status" value="1"/>
</dbReference>
<dbReference type="PANTHER" id="PTHR43976:SF16">
    <property type="entry name" value="SHORT-CHAIN DEHYDROGENASE_REDUCTASE FAMILY PROTEIN"/>
    <property type="match status" value="1"/>
</dbReference>
<accession>J4GBW2</accession>
<organism evidence="4 5">
    <name type="scientific">Fibroporia radiculosa</name>
    <dbReference type="NCBI Taxonomy" id="599839"/>
    <lineage>
        <taxon>Eukaryota</taxon>
        <taxon>Fungi</taxon>
        <taxon>Dikarya</taxon>
        <taxon>Basidiomycota</taxon>
        <taxon>Agaricomycotina</taxon>
        <taxon>Agaricomycetes</taxon>
        <taxon>Polyporales</taxon>
        <taxon>Fibroporiaceae</taxon>
        <taxon>Fibroporia</taxon>
    </lineage>
</organism>
<dbReference type="GO" id="GO:0016491">
    <property type="term" value="F:oxidoreductase activity"/>
    <property type="evidence" value="ECO:0007669"/>
    <property type="project" value="UniProtKB-KW"/>
</dbReference>
<sequence length="322" mass="34663">MPYTVGLEEPFAPYKAPSQENLTALRLSITPMNSPAPPVWFITGSSSGFGRHMTELVLQNGGIAVATLRSPSALSDLAARYPSSQLLVLPLDVRQPEAIPTAFAEALAAFGRINVVFNNAGCGVLSEAEGSTDDVVRPMFDANFWGAARVSREAVRVFREVNQPAGGRLLQVSSMGGVQGLSALSYYCASKCAIEGFTEALAAEMRPEWDVKVTLIELGGFHTNAGRNMVRLPPHPAYVDPVLKQATARSYLQVNPWMPGDAAKATAKIYKLTELPDPPLHLPLGKDAQEAVKRKAQSLLAMAESFSSWSEGLELDVPLDRP</sequence>
<evidence type="ECO:0008006" key="6">
    <source>
        <dbReference type="Google" id="ProtNLM"/>
    </source>
</evidence>
<dbReference type="InterPro" id="IPR036291">
    <property type="entry name" value="NAD(P)-bd_dom_sf"/>
</dbReference>
<protein>
    <recommendedName>
        <fullName evidence="6">NAD(P)-binding protein</fullName>
    </recommendedName>
</protein>
<dbReference type="Proteomes" id="UP000006352">
    <property type="component" value="Unassembled WGS sequence"/>
</dbReference>
<dbReference type="FunCoup" id="J4GBW2">
    <property type="interactions" value="284"/>
</dbReference>
<evidence type="ECO:0000313" key="4">
    <source>
        <dbReference type="EMBL" id="CCM04378.1"/>
    </source>
</evidence>
<reference evidence="4 5" key="1">
    <citation type="journal article" date="2012" name="Appl. Environ. Microbiol.">
        <title>Short-read sequencing for genomic analysis of the brown rot fungus Fibroporia radiculosa.</title>
        <authorList>
            <person name="Tang J.D."/>
            <person name="Perkins A.D."/>
            <person name="Sonstegard T.S."/>
            <person name="Schroeder S.G."/>
            <person name="Burgess S.C."/>
            <person name="Diehl S.V."/>
        </authorList>
    </citation>
    <scope>NUCLEOTIDE SEQUENCE [LARGE SCALE GENOMIC DNA]</scope>
    <source>
        <strain evidence="4 5">TFFH 294</strain>
    </source>
</reference>
<evidence type="ECO:0000256" key="2">
    <source>
        <dbReference type="ARBA" id="ARBA00023002"/>
    </source>
</evidence>
<evidence type="ECO:0000256" key="3">
    <source>
        <dbReference type="RuleBase" id="RU000363"/>
    </source>
</evidence>
<comment type="similarity">
    <text evidence="1 3">Belongs to the short-chain dehydrogenases/reductases (SDR) family.</text>
</comment>
<dbReference type="STRING" id="599839.J4GBW2"/>
<dbReference type="GeneID" id="24099289"/>
<dbReference type="SUPFAM" id="SSF51735">
    <property type="entry name" value="NAD(P)-binding Rossmann-fold domains"/>
    <property type="match status" value="1"/>
</dbReference>
<proteinExistence type="inferred from homology"/>
<dbReference type="AlphaFoldDB" id="J4GBW2"/>
<dbReference type="PANTHER" id="PTHR43976">
    <property type="entry name" value="SHORT CHAIN DEHYDROGENASE"/>
    <property type="match status" value="1"/>
</dbReference>
<dbReference type="Gene3D" id="3.40.50.720">
    <property type="entry name" value="NAD(P)-binding Rossmann-like Domain"/>
    <property type="match status" value="1"/>
</dbReference>
<dbReference type="EMBL" id="HE797153">
    <property type="protein sequence ID" value="CCM04378.1"/>
    <property type="molecule type" value="Genomic_DNA"/>
</dbReference>
<dbReference type="PRINTS" id="PR00081">
    <property type="entry name" value="GDHRDH"/>
</dbReference>
<keyword evidence="5" id="KW-1185">Reference proteome</keyword>
<dbReference type="HOGENOM" id="CLU_010194_2_9_1"/>
<dbReference type="OrthoDB" id="1274115at2759"/>
<gene>
    <name evidence="4" type="ORF">FIBRA_06552</name>
</gene>